<dbReference type="AlphaFoldDB" id="A0A2R6WRJ4"/>
<sequence>MRNLFACREGTRLIVGCKDRAIILRADDLIDECCHTLSTFGFPSWSKELHSDLFINDDVLLIDPSMMKRHVLSFTRCCLEASDSHNRSSS</sequence>
<accession>A0A2R6WRJ4</accession>
<keyword evidence="2" id="KW-1185">Reference proteome</keyword>
<gene>
    <name evidence="1" type="ORF">MARPO_0064s0115</name>
</gene>
<protein>
    <submittedName>
        <fullName evidence="1">Uncharacterized protein</fullName>
    </submittedName>
</protein>
<dbReference type="Gramene" id="Mp8g00820.1">
    <property type="protein sequence ID" value="Mp8g00820.1.cds"/>
    <property type="gene ID" value="Mp8g00820"/>
</dbReference>
<dbReference type="Proteomes" id="UP000244005">
    <property type="component" value="Unassembled WGS sequence"/>
</dbReference>
<reference evidence="2" key="1">
    <citation type="journal article" date="2017" name="Cell">
        <title>Insights into land plant evolution garnered from the Marchantia polymorpha genome.</title>
        <authorList>
            <person name="Bowman J.L."/>
            <person name="Kohchi T."/>
            <person name="Yamato K.T."/>
            <person name="Jenkins J."/>
            <person name="Shu S."/>
            <person name="Ishizaki K."/>
            <person name="Yamaoka S."/>
            <person name="Nishihama R."/>
            <person name="Nakamura Y."/>
            <person name="Berger F."/>
            <person name="Adam C."/>
            <person name="Aki S.S."/>
            <person name="Althoff F."/>
            <person name="Araki T."/>
            <person name="Arteaga-Vazquez M.A."/>
            <person name="Balasubrmanian S."/>
            <person name="Barry K."/>
            <person name="Bauer D."/>
            <person name="Boehm C.R."/>
            <person name="Briginshaw L."/>
            <person name="Caballero-Perez J."/>
            <person name="Catarino B."/>
            <person name="Chen F."/>
            <person name="Chiyoda S."/>
            <person name="Chovatia M."/>
            <person name="Davies K.M."/>
            <person name="Delmans M."/>
            <person name="Demura T."/>
            <person name="Dierschke T."/>
            <person name="Dolan L."/>
            <person name="Dorantes-Acosta A.E."/>
            <person name="Eklund D.M."/>
            <person name="Florent S.N."/>
            <person name="Flores-Sandoval E."/>
            <person name="Fujiyama A."/>
            <person name="Fukuzawa H."/>
            <person name="Galik B."/>
            <person name="Grimanelli D."/>
            <person name="Grimwood J."/>
            <person name="Grossniklaus U."/>
            <person name="Hamada T."/>
            <person name="Haseloff J."/>
            <person name="Hetherington A.J."/>
            <person name="Higo A."/>
            <person name="Hirakawa Y."/>
            <person name="Hundley H.N."/>
            <person name="Ikeda Y."/>
            <person name="Inoue K."/>
            <person name="Inoue S.I."/>
            <person name="Ishida S."/>
            <person name="Jia Q."/>
            <person name="Kakita M."/>
            <person name="Kanazawa T."/>
            <person name="Kawai Y."/>
            <person name="Kawashima T."/>
            <person name="Kennedy M."/>
            <person name="Kinose K."/>
            <person name="Kinoshita T."/>
            <person name="Kohara Y."/>
            <person name="Koide E."/>
            <person name="Komatsu K."/>
            <person name="Kopischke S."/>
            <person name="Kubo M."/>
            <person name="Kyozuka J."/>
            <person name="Lagercrantz U."/>
            <person name="Lin S.S."/>
            <person name="Lindquist E."/>
            <person name="Lipzen A.M."/>
            <person name="Lu C.W."/>
            <person name="De Luna E."/>
            <person name="Martienssen R.A."/>
            <person name="Minamino N."/>
            <person name="Mizutani M."/>
            <person name="Mizutani M."/>
            <person name="Mochizuki N."/>
            <person name="Monte I."/>
            <person name="Mosher R."/>
            <person name="Nagasaki H."/>
            <person name="Nakagami H."/>
            <person name="Naramoto S."/>
            <person name="Nishitani K."/>
            <person name="Ohtani M."/>
            <person name="Okamoto T."/>
            <person name="Okumura M."/>
            <person name="Phillips J."/>
            <person name="Pollak B."/>
            <person name="Reinders A."/>
            <person name="Rovekamp M."/>
            <person name="Sano R."/>
            <person name="Sawa S."/>
            <person name="Schmid M.W."/>
            <person name="Shirakawa M."/>
            <person name="Solano R."/>
            <person name="Spunde A."/>
            <person name="Suetsugu N."/>
            <person name="Sugano S."/>
            <person name="Sugiyama A."/>
            <person name="Sun R."/>
            <person name="Suzuki Y."/>
            <person name="Takenaka M."/>
            <person name="Takezawa D."/>
            <person name="Tomogane H."/>
            <person name="Tsuzuki M."/>
            <person name="Ueda T."/>
            <person name="Umeda M."/>
            <person name="Ward J.M."/>
            <person name="Watanabe Y."/>
            <person name="Yazaki K."/>
            <person name="Yokoyama R."/>
            <person name="Yoshitake Y."/>
            <person name="Yotsui I."/>
            <person name="Zachgo S."/>
            <person name="Schmutz J."/>
        </authorList>
    </citation>
    <scope>NUCLEOTIDE SEQUENCE [LARGE SCALE GENOMIC DNA]</scope>
    <source>
        <strain evidence="2">Tak-1</strain>
    </source>
</reference>
<evidence type="ECO:0000313" key="1">
    <source>
        <dbReference type="EMBL" id="PTQ36444.1"/>
    </source>
</evidence>
<proteinExistence type="predicted"/>
<dbReference type="EMBL" id="KZ772736">
    <property type="protein sequence ID" value="PTQ36444.1"/>
    <property type="molecule type" value="Genomic_DNA"/>
</dbReference>
<evidence type="ECO:0000313" key="2">
    <source>
        <dbReference type="Proteomes" id="UP000244005"/>
    </source>
</evidence>
<name>A0A2R6WRJ4_MARPO</name>
<organism evidence="1 2">
    <name type="scientific">Marchantia polymorpha</name>
    <name type="common">Common liverwort</name>
    <name type="synonym">Marchantia aquatica</name>
    <dbReference type="NCBI Taxonomy" id="3197"/>
    <lineage>
        <taxon>Eukaryota</taxon>
        <taxon>Viridiplantae</taxon>
        <taxon>Streptophyta</taxon>
        <taxon>Embryophyta</taxon>
        <taxon>Marchantiophyta</taxon>
        <taxon>Marchantiopsida</taxon>
        <taxon>Marchantiidae</taxon>
        <taxon>Marchantiales</taxon>
        <taxon>Marchantiaceae</taxon>
        <taxon>Marchantia</taxon>
    </lineage>
</organism>